<organism evidence="5 6">
    <name type="scientific">Dreissena polymorpha</name>
    <name type="common">Zebra mussel</name>
    <name type="synonym">Mytilus polymorpha</name>
    <dbReference type="NCBI Taxonomy" id="45954"/>
    <lineage>
        <taxon>Eukaryota</taxon>
        <taxon>Metazoa</taxon>
        <taxon>Spiralia</taxon>
        <taxon>Lophotrochozoa</taxon>
        <taxon>Mollusca</taxon>
        <taxon>Bivalvia</taxon>
        <taxon>Autobranchia</taxon>
        <taxon>Heteroconchia</taxon>
        <taxon>Euheterodonta</taxon>
        <taxon>Imparidentia</taxon>
        <taxon>Neoheterodontei</taxon>
        <taxon>Myida</taxon>
        <taxon>Dreissenoidea</taxon>
        <taxon>Dreissenidae</taxon>
        <taxon>Dreissena</taxon>
    </lineage>
</organism>
<feature type="region of interest" description="Disordered" evidence="2">
    <location>
        <begin position="209"/>
        <end position="232"/>
    </location>
</feature>
<keyword evidence="3" id="KW-0812">Transmembrane</keyword>
<dbReference type="PANTHER" id="PTHR11360">
    <property type="entry name" value="MONOCARBOXYLATE TRANSPORTER"/>
    <property type="match status" value="1"/>
</dbReference>
<dbReference type="InterPro" id="IPR020846">
    <property type="entry name" value="MFS_dom"/>
</dbReference>
<keyword evidence="6" id="KW-1185">Reference proteome</keyword>
<protein>
    <recommendedName>
        <fullName evidence="4">Major facilitator superfamily (MFS) profile domain-containing protein</fullName>
    </recommendedName>
</protein>
<feature type="transmembrane region" description="Helical" evidence="3">
    <location>
        <begin position="85"/>
        <end position="104"/>
    </location>
</feature>
<name>A0A9D4LBQ2_DREPO</name>
<feature type="transmembrane region" description="Helical" evidence="3">
    <location>
        <begin position="16"/>
        <end position="38"/>
    </location>
</feature>
<dbReference type="Proteomes" id="UP000828390">
    <property type="component" value="Unassembled WGS sequence"/>
</dbReference>
<accession>A0A9D4LBQ2</accession>
<keyword evidence="3" id="KW-1133">Transmembrane helix</keyword>
<evidence type="ECO:0000256" key="3">
    <source>
        <dbReference type="SAM" id="Phobius"/>
    </source>
</evidence>
<dbReference type="AlphaFoldDB" id="A0A9D4LBQ2"/>
<dbReference type="OrthoDB" id="6509908at2759"/>
<feature type="transmembrane region" description="Helical" evidence="3">
    <location>
        <begin position="414"/>
        <end position="434"/>
    </location>
</feature>
<feature type="transmembrane region" description="Helical" evidence="3">
    <location>
        <begin position="143"/>
        <end position="166"/>
    </location>
</feature>
<keyword evidence="3" id="KW-0472">Membrane</keyword>
<dbReference type="InterPro" id="IPR011701">
    <property type="entry name" value="MFS"/>
</dbReference>
<evidence type="ECO:0000256" key="2">
    <source>
        <dbReference type="SAM" id="MobiDB-lite"/>
    </source>
</evidence>
<comment type="caution">
    <text evidence="5">The sequence shown here is derived from an EMBL/GenBank/DDBJ whole genome shotgun (WGS) entry which is preliminary data.</text>
</comment>
<feature type="transmembrane region" description="Helical" evidence="3">
    <location>
        <begin position="110"/>
        <end position="136"/>
    </location>
</feature>
<dbReference type="PROSITE" id="PS51257">
    <property type="entry name" value="PROKAR_LIPOPROTEIN"/>
    <property type="match status" value="1"/>
</dbReference>
<feature type="transmembrane region" description="Helical" evidence="3">
    <location>
        <begin position="58"/>
        <end position="78"/>
    </location>
</feature>
<dbReference type="GO" id="GO:0016020">
    <property type="term" value="C:membrane"/>
    <property type="evidence" value="ECO:0007669"/>
    <property type="project" value="UniProtKB-SubCell"/>
</dbReference>
<reference evidence="5" key="2">
    <citation type="submission" date="2020-11" db="EMBL/GenBank/DDBJ databases">
        <authorList>
            <person name="McCartney M.A."/>
            <person name="Auch B."/>
            <person name="Kono T."/>
            <person name="Mallez S."/>
            <person name="Becker A."/>
            <person name="Gohl D.M."/>
            <person name="Silverstein K.A.T."/>
            <person name="Koren S."/>
            <person name="Bechman K.B."/>
            <person name="Herman A."/>
            <person name="Abrahante J.E."/>
            <person name="Garbe J."/>
        </authorList>
    </citation>
    <scope>NUCLEOTIDE SEQUENCE</scope>
    <source>
        <strain evidence="5">Duluth1</strain>
        <tissue evidence="5">Whole animal</tissue>
    </source>
</reference>
<evidence type="ECO:0000313" key="5">
    <source>
        <dbReference type="EMBL" id="KAH3855145.1"/>
    </source>
</evidence>
<proteinExistence type="predicted"/>
<dbReference type="Pfam" id="PF07690">
    <property type="entry name" value="MFS_1"/>
    <property type="match status" value="1"/>
</dbReference>
<dbReference type="InterPro" id="IPR050327">
    <property type="entry name" value="Proton-linked_MCT"/>
</dbReference>
<feature type="domain" description="Major facilitator superfamily (MFS) profile" evidence="4">
    <location>
        <begin position="17"/>
        <end position="435"/>
    </location>
</feature>
<dbReference type="PANTHER" id="PTHR11360:SF284">
    <property type="entry name" value="EG:103B4.3 PROTEIN-RELATED"/>
    <property type="match status" value="1"/>
</dbReference>
<feature type="transmembrane region" description="Helical" evidence="3">
    <location>
        <begin position="347"/>
        <end position="370"/>
    </location>
</feature>
<feature type="transmembrane region" description="Helical" evidence="3">
    <location>
        <begin position="324"/>
        <end position="341"/>
    </location>
</feature>
<feature type="transmembrane region" description="Helical" evidence="3">
    <location>
        <begin position="291"/>
        <end position="312"/>
    </location>
</feature>
<evidence type="ECO:0000259" key="4">
    <source>
        <dbReference type="PROSITE" id="PS50850"/>
    </source>
</evidence>
<evidence type="ECO:0000256" key="1">
    <source>
        <dbReference type="ARBA" id="ARBA00004141"/>
    </source>
</evidence>
<comment type="subcellular location">
    <subcellularLocation>
        <location evidence="1">Membrane</location>
        <topology evidence="1">Multi-pass membrane protein</topology>
    </subcellularLocation>
</comment>
<feature type="transmembrane region" description="Helical" evidence="3">
    <location>
        <begin position="172"/>
        <end position="193"/>
    </location>
</feature>
<dbReference type="CDD" id="cd17352">
    <property type="entry name" value="MFS_MCT_SLC16"/>
    <property type="match status" value="1"/>
</dbReference>
<sequence>MATAVKQKDPDVDGGFAWAILTGCFLMYMVVVGGIKAYGVLYTEMVSVYASGSGNTAWIGSTTLLLMFGLGPVANLLSQRFTFRTVAFVGGLLVGLGFVTSSFVPSIEYMYLTFGICAGLGYGLSFSPCSTIISFYFEEKRALANGVAVSASGVGALVFPFIYQFLIKEFGLHGTFLILGGFALNICAAACIFRQPRLLSLAKQKSTKRHVHEPEDTDLLNGDTSHNQPKDKTVSQNCCTNFFSLFKFSLFCNPLFSMYVVAFILCMNGYGNNLILIPAHLKALGYDRVKIALGISVMGAFEVVARIFFGWFADKGYVKKRTLFIFNMGVSAIFCFIAPLFTNYYFFLVYAAIIGTFPGSFWSLISVLIIDVVGMKDFTAAFGLVSLCLAVGSAISQPTIGWLQDASGSWNSSFILTGCLLLASAFIVMTEPLIKRCMKRKKLERNEATVELVASDGNPPKRLSTASLARENEEKEILADDVPLKSERISPVYRPYEHQKPPPVSSYEDSLPFAFIDDV</sequence>
<feature type="transmembrane region" description="Helical" evidence="3">
    <location>
        <begin position="250"/>
        <end position="271"/>
    </location>
</feature>
<dbReference type="EMBL" id="JAIWYP010000003">
    <property type="protein sequence ID" value="KAH3855145.1"/>
    <property type="molecule type" value="Genomic_DNA"/>
</dbReference>
<gene>
    <name evidence="5" type="ORF">DPMN_097706</name>
</gene>
<evidence type="ECO:0000313" key="6">
    <source>
        <dbReference type="Proteomes" id="UP000828390"/>
    </source>
</evidence>
<dbReference type="Gene3D" id="1.20.1250.20">
    <property type="entry name" value="MFS general substrate transporter like domains"/>
    <property type="match status" value="2"/>
</dbReference>
<dbReference type="SUPFAM" id="SSF103473">
    <property type="entry name" value="MFS general substrate transporter"/>
    <property type="match status" value="1"/>
</dbReference>
<reference evidence="5" key="1">
    <citation type="journal article" date="2019" name="bioRxiv">
        <title>The Genome of the Zebra Mussel, Dreissena polymorpha: A Resource for Invasive Species Research.</title>
        <authorList>
            <person name="McCartney M.A."/>
            <person name="Auch B."/>
            <person name="Kono T."/>
            <person name="Mallez S."/>
            <person name="Zhang Y."/>
            <person name="Obille A."/>
            <person name="Becker A."/>
            <person name="Abrahante J.E."/>
            <person name="Garbe J."/>
            <person name="Badalamenti J.P."/>
            <person name="Herman A."/>
            <person name="Mangelson H."/>
            <person name="Liachko I."/>
            <person name="Sullivan S."/>
            <person name="Sone E.D."/>
            <person name="Koren S."/>
            <person name="Silverstein K.A.T."/>
            <person name="Beckman K.B."/>
            <person name="Gohl D.M."/>
        </authorList>
    </citation>
    <scope>NUCLEOTIDE SEQUENCE</scope>
    <source>
        <strain evidence="5">Duluth1</strain>
        <tissue evidence="5">Whole animal</tissue>
    </source>
</reference>
<dbReference type="PROSITE" id="PS50850">
    <property type="entry name" value="MFS"/>
    <property type="match status" value="1"/>
</dbReference>
<dbReference type="InterPro" id="IPR036259">
    <property type="entry name" value="MFS_trans_sf"/>
</dbReference>
<dbReference type="GO" id="GO:0022857">
    <property type="term" value="F:transmembrane transporter activity"/>
    <property type="evidence" value="ECO:0007669"/>
    <property type="project" value="InterPro"/>
</dbReference>
<feature type="transmembrane region" description="Helical" evidence="3">
    <location>
        <begin position="382"/>
        <end position="402"/>
    </location>
</feature>